<organism evidence="2 3">
    <name type="scientific">Myotis myotis</name>
    <name type="common">Greater mouse-eared bat</name>
    <name type="synonym">Vespertilio myotis</name>
    <dbReference type="NCBI Taxonomy" id="51298"/>
    <lineage>
        <taxon>Eukaryota</taxon>
        <taxon>Metazoa</taxon>
        <taxon>Chordata</taxon>
        <taxon>Craniata</taxon>
        <taxon>Vertebrata</taxon>
        <taxon>Euteleostomi</taxon>
        <taxon>Mammalia</taxon>
        <taxon>Eutheria</taxon>
        <taxon>Laurasiatheria</taxon>
        <taxon>Chiroptera</taxon>
        <taxon>Yangochiroptera</taxon>
        <taxon>Vespertilionidae</taxon>
        <taxon>Myotis</taxon>
    </lineage>
</organism>
<dbReference type="EMBL" id="JABWUV010000001">
    <property type="protein sequence ID" value="KAF6387767.1"/>
    <property type="molecule type" value="Genomic_DNA"/>
</dbReference>
<dbReference type="PANTHER" id="PTHR38495:SF1">
    <property type="entry name" value="RIKEN CDNA 1700001K19 GENE"/>
    <property type="match status" value="1"/>
</dbReference>
<keyword evidence="3" id="KW-1185">Reference proteome</keyword>
<protein>
    <submittedName>
        <fullName evidence="2">Uncharacterized protein</fullName>
    </submittedName>
</protein>
<feature type="region of interest" description="Disordered" evidence="1">
    <location>
        <begin position="64"/>
        <end position="194"/>
    </location>
</feature>
<reference evidence="2 3" key="1">
    <citation type="journal article" date="2020" name="Nature">
        <title>Six reference-quality genomes reveal evolution of bat adaptations.</title>
        <authorList>
            <person name="Jebb D."/>
            <person name="Huang Z."/>
            <person name="Pippel M."/>
            <person name="Hughes G.M."/>
            <person name="Lavrichenko K."/>
            <person name="Devanna P."/>
            <person name="Winkler S."/>
            <person name="Jermiin L.S."/>
            <person name="Skirmuntt E.C."/>
            <person name="Katzourakis A."/>
            <person name="Burkitt-Gray L."/>
            <person name="Ray D.A."/>
            <person name="Sullivan K.A.M."/>
            <person name="Roscito J.G."/>
            <person name="Kirilenko B.M."/>
            <person name="Davalos L.M."/>
            <person name="Corthals A.P."/>
            <person name="Power M.L."/>
            <person name="Jones G."/>
            <person name="Ransome R.D."/>
            <person name="Dechmann D.K.N."/>
            <person name="Locatelli A.G."/>
            <person name="Puechmaille S.J."/>
            <person name="Fedrigo O."/>
            <person name="Jarvis E.D."/>
            <person name="Hiller M."/>
            <person name="Vernes S.C."/>
            <person name="Myers E.W."/>
            <person name="Teeling E.C."/>
        </authorList>
    </citation>
    <scope>NUCLEOTIDE SEQUENCE [LARGE SCALE GENOMIC DNA]</scope>
    <source>
        <strain evidence="2">MMyoMyo1</strain>
        <tissue evidence="2">Flight muscle</tissue>
    </source>
</reference>
<dbReference type="PANTHER" id="PTHR38495">
    <property type="entry name" value="MCG11474"/>
    <property type="match status" value="1"/>
</dbReference>
<evidence type="ECO:0000313" key="3">
    <source>
        <dbReference type="Proteomes" id="UP000527355"/>
    </source>
</evidence>
<dbReference type="VEuPathDB" id="HostDB:LOC118664899"/>
<name>A0A7J8AMF2_MYOMY</name>
<dbReference type="Proteomes" id="UP000527355">
    <property type="component" value="Unassembled WGS sequence"/>
</dbReference>
<dbReference type="AlphaFoldDB" id="A0A7J8AMF2"/>
<sequence>MASVRSSRPSCIRAAFSATSTRAGLRRRQRNALHRLKVNHRKNHVDFVEDPHAGLEDTPAHLACGFKDCSPGDVTGHGPAHTPTSGSPDVHSRDPLSSEGPAVKATGGAPAPLGDNDVDMQPAEMTEEDGGPLLPAGEPPETGRRLQGRARVSRPPPRLASEKDKAPKLSLSKRKLELLLSEPEKRKRRKQYAA</sequence>
<gene>
    <name evidence="2" type="ORF">mMyoMyo1_008202</name>
</gene>
<feature type="compositionally biased region" description="Low complexity" evidence="1">
    <location>
        <begin position="131"/>
        <end position="140"/>
    </location>
</feature>
<comment type="caution">
    <text evidence="2">The sequence shown here is derived from an EMBL/GenBank/DDBJ whole genome shotgun (WGS) entry which is preliminary data.</text>
</comment>
<feature type="compositionally biased region" description="Basic and acidic residues" evidence="1">
    <location>
        <begin position="174"/>
        <end position="185"/>
    </location>
</feature>
<evidence type="ECO:0000256" key="1">
    <source>
        <dbReference type="SAM" id="MobiDB-lite"/>
    </source>
</evidence>
<proteinExistence type="predicted"/>
<accession>A0A7J8AMF2</accession>
<evidence type="ECO:0000313" key="2">
    <source>
        <dbReference type="EMBL" id="KAF6387767.1"/>
    </source>
</evidence>